<comment type="caution">
    <text evidence="2">The sequence shown here is derived from an EMBL/GenBank/DDBJ whole genome shotgun (WGS) entry which is preliminary data.</text>
</comment>
<feature type="region of interest" description="Disordered" evidence="1">
    <location>
        <begin position="213"/>
        <end position="260"/>
    </location>
</feature>
<evidence type="ECO:0000256" key="1">
    <source>
        <dbReference type="SAM" id="MobiDB-lite"/>
    </source>
</evidence>
<accession>A0AA35T5G8</accession>
<gene>
    <name evidence="2" type="ORF">GBAR_LOCUS22901</name>
</gene>
<dbReference type="Proteomes" id="UP001174909">
    <property type="component" value="Unassembled WGS sequence"/>
</dbReference>
<reference evidence="2" key="1">
    <citation type="submission" date="2023-03" db="EMBL/GenBank/DDBJ databases">
        <authorList>
            <person name="Steffen K."/>
            <person name="Cardenas P."/>
        </authorList>
    </citation>
    <scope>NUCLEOTIDE SEQUENCE</scope>
</reference>
<organism evidence="2 3">
    <name type="scientific">Geodia barretti</name>
    <name type="common">Barrett's horny sponge</name>
    <dbReference type="NCBI Taxonomy" id="519541"/>
    <lineage>
        <taxon>Eukaryota</taxon>
        <taxon>Metazoa</taxon>
        <taxon>Porifera</taxon>
        <taxon>Demospongiae</taxon>
        <taxon>Heteroscleromorpha</taxon>
        <taxon>Tetractinellida</taxon>
        <taxon>Astrophorina</taxon>
        <taxon>Geodiidae</taxon>
        <taxon>Geodia</taxon>
    </lineage>
</organism>
<evidence type="ECO:0000313" key="2">
    <source>
        <dbReference type="EMBL" id="CAI8041182.1"/>
    </source>
</evidence>
<evidence type="ECO:0000313" key="3">
    <source>
        <dbReference type="Proteomes" id="UP001174909"/>
    </source>
</evidence>
<dbReference type="EMBL" id="CASHTH010003165">
    <property type="protein sequence ID" value="CAI8041182.1"/>
    <property type="molecule type" value="Genomic_DNA"/>
</dbReference>
<feature type="region of interest" description="Disordered" evidence="1">
    <location>
        <begin position="162"/>
        <end position="183"/>
    </location>
</feature>
<protein>
    <submittedName>
        <fullName evidence="2">Uncharacterized protein</fullName>
    </submittedName>
</protein>
<proteinExistence type="predicted"/>
<name>A0AA35T5G8_GEOBA</name>
<dbReference type="Gene3D" id="2.60.40.3140">
    <property type="match status" value="1"/>
</dbReference>
<dbReference type="AlphaFoldDB" id="A0AA35T5G8"/>
<keyword evidence="3" id="KW-1185">Reference proteome</keyword>
<sequence>MGDIDRGGQGELELVDSESNREQVLAAFDQLAKTVQPSDRFLLFMLGHASRTGRGSVKFNLRGRDITEVEYVTLINSVPSERQILIFGFPYSGRLVPQLSAPGRIILTSSSPNEGYSLQAGFGDVFVGAFSTADNDINGDGDISLLETFLSLQTQTKDWYENNGSIQSEHPHLDDNGDGNATRNLTIDLEVPRVEQTDDGALAEKTFLGTRRTVLPSTPLPPEPDEVFADVPPTEPPEAHEHGNPNASTASHTPENRPSALPYNYISEADEEVIREAIDTAPSQKDYPGDGAVVLWESVDVDIDEKSRYIYSTRRVVKIFNEDGANLGEISIPYMRGKDDVTIHHARTFYPRW</sequence>